<dbReference type="InterPro" id="IPR015231">
    <property type="entry name" value="DUF1934"/>
</dbReference>
<comment type="caution">
    <text evidence="1">The sequence shown here is derived from an EMBL/GenBank/DDBJ whole genome shotgun (WGS) entry which is preliminary data.</text>
</comment>
<dbReference type="RefSeq" id="WP_138196811.1">
    <property type="nucleotide sequence ID" value="NZ_VCIW01000019.1"/>
</dbReference>
<dbReference type="AlphaFoldDB" id="A0A5R9G895"/>
<evidence type="ECO:0000313" key="2">
    <source>
        <dbReference type="Proteomes" id="UP000309676"/>
    </source>
</evidence>
<dbReference type="SUPFAM" id="SSF50814">
    <property type="entry name" value="Lipocalins"/>
    <property type="match status" value="1"/>
</dbReference>
<dbReference type="InterPro" id="IPR012674">
    <property type="entry name" value="Calycin"/>
</dbReference>
<sequence length="141" mass="15431">MNEHKRNVRVRLTTVNDGQKSIVDTDGVAYLRGGHTYIRYQETSPDLAGVTTTVKLGEGGVAVLRQGAVRAEQRFVPNGVAVGYYETAHGSFPLETKTDRVDVRFESGVGVATWSYELWVGGAEAGRFQANLDVQEAEEAR</sequence>
<accession>A0A5R9G895</accession>
<dbReference type="Proteomes" id="UP000309676">
    <property type="component" value="Unassembled WGS sequence"/>
</dbReference>
<dbReference type="Pfam" id="PF09148">
    <property type="entry name" value="DUF1934"/>
    <property type="match status" value="1"/>
</dbReference>
<dbReference type="Gene3D" id="2.40.128.20">
    <property type="match status" value="1"/>
</dbReference>
<protein>
    <submittedName>
        <fullName evidence="1">DUF1934 domain-containing protein</fullName>
    </submittedName>
</protein>
<dbReference type="OrthoDB" id="2641675at2"/>
<gene>
    <name evidence="1" type="ORF">FE782_23575</name>
</gene>
<name>A0A5R9G895_9BACL</name>
<keyword evidence="2" id="KW-1185">Reference proteome</keyword>
<evidence type="ECO:0000313" key="1">
    <source>
        <dbReference type="EMBL" id="TLS49658.1"/>
    </source>
</evidence>
<organism evidence="1 2">
    <name type="scientific">Paenibacillus antri</name>
    <dbReference type="NCBI Taxonomy" id="2582848"/>
    <lineage>
        <taxon>Bacteria</taxon>
        <taxon>Bacillati</taxon>
        <taxon>Bacillota</taxon>
        <taxon>Bacilli</taxon>
        <taxon>Bacillales</taxon>
        <taxon>Paenibacillaceae</taxon>
        <taxon>Paenibacillus</taxon>
    </lineage>
</organism>
<proteinExistence type="predicted"/>
<dbReference type="EMBL" id="VCIW01000019">
    <property type="protein sequence ID" value="TLS49658.1"/>
    <property type="molecule type" value="Genomic_DNA"/>
</dbReference>
<reference evidence="1 2" key="1">
    <citation type="submission" date="2019-05" db="EMBL/GenBank/DDBJ databases">
        <authorList>
            <person name="Narsing Rao M.P."/>
            <person name="Li W.J."/>
        </authorList>
    </citation>
    <scope>NUCLEOTIDE SEQUENCE [LARGE SCALE GENOMIC DNA]</scope>
    <source>
        <strain evidence="1 2">SYSU_K30003</strain>
    </source>
</reference>